<comment type="catalytic activity">
    <reaction evidence="10">
        <text>L-threonyl-[protein] + ATP = O-phospho-L-threonyl-[protein] + ADP + H(+)</text>
        <dbReference type="Rhea" id="RHEA:46608"/>
        <dbReference type="Rhea" id="RHEA-COMP:11060"/>
        <dbReference type="Rhea" id="RHEA-COMP:11605"/>
        <dbReference type="ChEBI" id="CHEBI:15378"/>
        <dbReference type="ChEBI" id="CHEBI:30013"/>
        <dbReference type="ChEBI" id="CHEBI:30616"/>
        <dbReference type="ChEBI" id="CHEBI:61977"/>
        <dbReference type="ChEBI" id="CHEBI:456216"/>
        <dbReference type="EC" id="2.7.11.1"/>
    </reaction>
</comment>
<accession>A0A9Q9AML7</accession>
<evidence type="ECO:0000256" key="1">
    <source>
        <dbReference type="ARBA" id="ARBA00004623"/>
    </source>
</evidence>
<evidence type="ECO:0000259" key="12">
    <source>
        <dbReference type="PROSITE" id="PS50011"/>
    </source>
</evidence>
<dbReference type="PANTHER" id="PTHR24348">
    <property type="entry name" value="SERINE/THREONINE-PROTEIN KINASE UNC-51-RELATED"/>
    <property type="match status" value="1"/>
</dbReference>
<dbReference type="GO" id="GO:0034045">
    <property type="term" value="C:phagophore assembly site membrane"/>
    <property type="evidence" value="ECO:0007669"/>
    <property type="project" value="UniProtKB-SubCell"/>
</dbReference>
<dbReference type="SMART" id="SM00220">
    <property type="entry name" value="S_TKc"/>
    <property type="match status" value="1"/>
</dbReference>
<dbReference type="PROSITE" id="PS50011">
    <property type="entry name" value="PROTEIN_KINASE_DOM"/>
    <property type="match status" value="1"/>
</dbReference>
<evidence type="ECO:0000256" key="2">
    <source>
        <dbReference type="ARBA" id="ARBA00012513"/>
    </source>
</evidence>
<dbReference type="AlphaFoldDB" id="A0A9Q9AML7"/>
<evidence type="ECO:0000256" key="4">
    <source>
        <dbReference type="ARBA" id="ARBA00022679"/>
    </source>
</evidence>
<keyword evidence="6 13" id="KW-0418">Kinase</keyword>
<keyword evidence="14" id="KW-1185">Reference proteome</keyword>
<evidence type="ECO:0000256" key="3">
    <source>
        <dbReference type="ARBA" id="ARBA00022527"/>
    </source>
</evidence>
<gene>
    <name evidence="13" type="ORF">Slin15195_G055710</name>
</gene>
<comment type="subcellular location">
    <subcellularLocation>
        <location evidence="1">Preautophagosomal structure membrane</location>
        <topology evidence="1">Peripheral membrane protein</topology>
    </subcellularLocation>
</comment>
<keyword evidence="3" id="KW-0723">Serine/threonine-protein kinase</keyword>
<dbReference type="Gene3D" id="1.10.510.10">
    <property type="entry name" value="Transferase(Phosphotransferase) domain 1"/>
    <property type="match status" value="1"/>
</dbReference>
<dbReference type="PANTHER" id="PTHR24348:SF22">
    <property type="entry name" value="NON-SPECIFIC SERINE_THREONINE PROTEIN KINASE"/>
    <property type="match status" value="1"/>
</dbReference>
<dbReference type="GO" id="GO:0000045">
    <property type="term" value="P:autophagosome assembly"/>
    <property type="evidence" value="ECO:0007669"/>
    <property type="project" value="TreeGrafter"/>
</dbReference>
<keyword evidence="5" id="KW-0547">Nucleotide-binding</keyword>
<dbReference type="InterPro" id="IPR045269">
    <property type="entry name" value="Atg1-like"/>
</dbReference>
<sequence>MATDDKQWRTFEKYLEAGLDESDLTDDEKEWCREEAETIWEETSAVKRTQFVALIDQFNEAKAICIEAEIIYSSQNSEGGFDGKIGPIITQRISDISNEEVNIVQGYRRVINAFDASLSAVMATLTNLLAVFPQLKLDKICEPAAQQFQNSVAAKGMAIEPHRDWLDKYCVKPEFVARAEAARPADTPTVAVNATGTKMWVQTIDIGGSDKEGKLCLWLGYDEEGGLVDRYINKIEGRSKTDPSMAGYWRPDGQGSKFPLEWWLQNKCWAKDRQNFVRIRDYTYDDQLGNIHYKIEYCPFGDLFDYLDRYTAADLSIPEPMLWYIFHKLAEQCLIMQRGSHIAQTAAWLEIVHRDIKLDNIFIDVPTPGFFPAYPTPKLADFGFAFETHKNDLNNPIWYWQAGTYPYMAPEQVVQLRRDKKIVVIPESPPCEPAAELQPMLAYTNIWAIGMCMLQLVSPQRIRSDEQLLYEDEQPAEHAIAEWSKSAYSKALLDLIEECMRFWPKERITPEELLKEIKAEMVEVTGGVGEYCKNAAVGLQPDGGDFEWQRPREKYKLKLAADGGVGQGLAGLSLAG</sequence>
<dbReference type="InterPro" id="IPR000719">
    <property type="entry name" value="Prot_kinase_dom"/>
</dbReference>
<evidence type="ECO:0000256" key="11">
    <source>
        <dbReference type="ARBA" id="ARBA00048679"/>
    </source>
</evidence>
<name>A0A9Q9AML7_9PEZI</name>
<protein>
    <recommendedName>
        <fullName evidence="2">non-specific serine/threonine protein kinase</fullName>
        <ecNumber evidence="2">2.7.11.1</ecNumber>
    </recommendedName>
    <alternativeName>
        <fullName evidence="9">Autophagy-related protein 1</fullName>
    </alternativeName>
</protein>
<keyword evidence="7" id="KW-0067">ATP-binding</keyword>
<dbReference type="SUPFAM" id="SSF56112">
    <property type="entry name" value="Protein kinase-like (PK-like)"/>
    <property type="match status" value="1"/>
</dbReference>
<evidence type="ECO:0000256" key="5">
    <source>
        <dbReference type="ARBA" id="ARBA00022741"/>
    </source>
</evidence>
<dbReference type="PROSITE" id="PS00108">
    <property type="entry name" value="PROTEIN_KINASE_ST"/>
    <property type="match status" value="1"/>
</dbReference>
<dbReference type="GO" id="GO:0005524">
    <property type="term" value="F:ATP binding"/>
    <property type="evidence" value="ECO:0007669"/>
    <property type="project" value="UniProtKB-KW"/>
</dbReference>
<dbReference type="GO" id="GO:0005776">
    <property type="term" value="C:autophagosome"/>
    <property type="evidence" value="ECO:0007669"/>
    <property type="project" value="TreeGrafter"/>
</dbReference>
<evidence type="ECO:0000313" key="14">
    <source>
        <dbReference type="Proteomes" id="UP001056384"/>
    </source>
</evidence>
<dbReference type="EMBL" id="CP099421">
    <property type="protein sequence ID" value="USW52252.1"/>
    <property type="molecule type" value="Genomic_DNA"/>
</dbReference>
<evidence type="ECO:0000256" key="8">
    <source>
        <dbReference type="ARBA" id="ARBA00023006"/>
    </source>
</evidence>
<feature type="domain" description="Protein kinase" evidence="12">
    <location>
        <begin position="201"/>
        <end position="522"/>
    </location>
</feature>
<dbReference type="Pfam" id="PF00069">
    <property type="entry name" value="Pkinase"/>
    <property type="match status" value="1"/>
</dbReference>
<dbReference type="InterPro" id="IPR008271">
    <property type="entry name" value="Ser/Thr_kinase_AS"/>
</dbReference>
<dbReference type="InterPro" id="IPR011009">
    <property type="entry name" value="Kinase-like_dom_sf"/>
</dbReference>
<dbReference type="EC" id="2.7.11.1" evidence="2"/>
<dbReference type="GO" id="GO:0005829">
    <property type="term" value="C:cytosol"/>
    <property type="evidence" value="ECO:0007669"/>
    <property type="project" value="TreeGrafter"/>
</dbReference>
<proteinExistence type="predicted"/>
<dbReference type="GO" id="GO:0010506">
    <property type="term" value="P:regulation of autophagy"/>
    <property type="evidence" value="ECO:0007669"/>
    <property type="project" value="InterPro"/>
</dbReference>
<evidence type="ECO:0000256" key="7">
    <source>
        <dbReference type="ARBA" id="ARBA00022840"/>
    </source>
</evidence>
<evidence type="ECO:0000256" key="9">
    <source>
        <dbReference type="ARBA" id="ARBA00030237"/>
    </source>
</evidence>
<dbReference type="GO" id="GO:0004674">
    <property type="term" value="F:protein serine/threonine kinase activity"/>
    <property type="evidence" value="ECO:0007669"/>
    <property type="project" value="UniProtKB-KW"/>
</dbReference>
<organism evidence="13 14">
    <name type="scientific">Septoria linicola</name>
    <dbReference type="NCBI Taxonomy" id="215465"/>
    <lineage>
        <taxon>Eukaryota</taxon>
        <taxon>Fungi</taxon>
        <taxon>Dikarya</taxon>
        <taxon>Ascomycota</taxon>
        <taxon>Pezizomycotina</taxon>
        <taxon>Dothideomycetes</taxon>
        <taxon>Dothideomycetidae</taxon>
        <taxon>Mycosphaerellales</taxon>
        <taxon>Mycosphaerellaceae</taxon>
        <taxon>Septoria</taxon>
    </lineage>
</organism>
<dbReference type="Proteomes" id="UP001056384">
    <property type="component" value="Chromosome 4"/>
</dbReference>
<evidence type="ECO:0000256" key="10">
    <source>
        <dbReference type="ARBA" id="ARBA00047899"/>
    </source>
</evidence>
<evidence type="ECO:0000313" key="13">
    <source>
        <dbReference type="EMBL" id="USW52252.1"/>
    </source>
</evidence>
<evidence type="ECO:0000256" key="6">
    <source>
        <dbReference type="ARBA" id="ARBA00022777"/>
    </source>
</evidence>
<dbReference type="OrthoDB" id="310217at2759"/>
<reference evidence="13" key="1">
    <citation type="submission" date="2022-06" db="EMBL/GenBank/DDBJ databases">
        <title>Complete genome sequences of two strains of the flax pathogen Septoria linicola.</title>
        <authorList>
            <person name="Lapalu N."/>
            <person name="Simon A."/>
            <person name="Demenou B."/>
            <person name="Paumier D."/>
            <person name="Guillot M.-P."/>
            <person name="Gout L."/>
            <person name="Valade R."/>
        </authorList>
    </citation>
    <scope>NUCLEOTIDE SEQUENCE</scope>
    <source>
        <strain evidence="13">SE15195</strain>
    </source>
</reference>
<comment type="catalytic activity">
    <reaction evidence="11">
        <text>L-seryl-[protein] + ATP = O-phospho-L-seryl-[protein] + ADP + H(+)</text>
        <dbReference type="Rhea" id="RHEA:17989"/>
        <dbReference type="Rhea" id="RHEA-COMP:9863"/>
        <dbReference type="Rhea" id="RHEA-COMP:11604"/>
        <dbReference type="ChEBI" id="CHEBI:15378"/>
        <dbReference type="ChEBI" id="CHEBI:29999"/>
        <dbReference type="ChEBI" id="CHEBI:30616"/>
        <dbReference type="ChEBI" id="CHEBI:83421"/>
        <dbReference type="ChEBI" id="CHEBI:456216"/>
        <dbReference type="EC" id="2.7.11.1"/>
    </reaction>
</comment>
<keyword evidence="4" id="KW-0808">Transferase</keyword>
<keyword evidence="8" id="KW-0072">Autophagy</keyword>